<dbReference type="PROSITE" id="PS00678">
    <property type="entry name" value="WD_REPEATS_1"/>
    <property type="match status" value="1"/>
</dbReference>
<evidence type="ECO:0000259" key="5">
    <source>
        <dbReference type="PROSITE" id="PS50105"/>
    </source>
</evidence>
<dbReference type="InterPro" id="IPR001660">
    <property type="entry name" value="SAM"/>
</dbReference>
<dbReference type="SMART" id="SM00320">
    <property type="entry name" value="WD40"/>
    <property type="match status" value="7"/>
</dbReference>
<dbReference type="Bgee" id="ENSELUG00000019642">
    <property type="expression patterns" value="Expressed in liver and 15 other cell types or tissues"/>
</dbReference>
<feature type="domain" description="U-box" evidence="6">
    <location>
        <begin position="453"/>
        <end position="524"/>
    </location>
</feature>
<dbReference type="PANTHER" id="PTHR46573">
    <property type="entry name" value="WD REPEAT, SAM AND U-BOX DOMAIN-CONTAINING PROTEIN 1"/>
    <property type="match status" value="1"/>
</dbReference>
<reference evidence="7" key="2">
    <citation type="submission" date="2020-02" db="EMBL/GenBank/DDBJ databases">
        <title>Esox lucius (northern pike) genome, fEsoLuc1, primary haplotype.</title>
        <authorList>
            <person name="Myers G."/>
            <person name="Karagic N."/>
            <person name="Meyer A."/>
            <person name="Pippel M."/>
            <person name="Reichard M."/>
            <person name="Winkler S."/>
            <person name="Tracey A."/>
            <person name="Sims Y."/>
            <person name="Howe K."/>
            <person name="Rhie A."/>
            <person name="Formenti G."/>
            <person name="Durbin R."/>
            <person name="Fedrigo O."/>
            <person name="Jarvis E.D."/>
        </authorList>
    </citation>
    <scope>NUCLEOTIDE SEQUENCE [LARGE SCALE GENOMIC DNA]</scope>
</reference>
<keyword evidence="8" id="KW-1185">Reference proteome</keyword>
<dbReference type="RefSeq" id="XP_019897920.2">
    <property type="nucleotide sequence ID" value="XM_020042361.3"/>
</dbReference>
<keyword evidence="3" id="KW-0677">Repeat</keyword>
<dbReference type="Pfam" id="PF00400">
    <property type="entry name" value="WD40"/>
    <property type="match status" value="7"/>
</dbReference>
<dbReference type="GO" id="GO:0004842">
    <property type="term" value="F:ubiquitin-protein transferase activity"/>
    <property type="evidence" value="ECO:0007669"/>
    <property type="project" value="InterPro"/>
</dbReference>
<dbReference type="InterPro" id="IPR003613">
    <property type="entry name" value="Ubox_domain"/>
</dbReference>
<dbReference type="InterPro" id="IPR015943">
    <property type="entry name" value="WD40/YVTN_repeat-like_dom_sf"/>
</dbReference>
<dbReference type="InterPro" id="IPR019775">
    <property type="entry name" value="WD40_repeat_CS"/>
</dbReference>
<dbReference type="InParanoid" id="A0A3P9AFJ0"/>
<reference evidence="8" key="1">
    <citation type="journal article" date="2014" name="PLoS ONE">
        <title>The genome and linkage map of the northern pike (Esox lucius): conserved synteny revealed between the salmonid sister group and the Neoteleostei.</title>
        <authorList>
            <person name="Rondeau E.B."/>
            <person name="Minkley D.R."/>
            <person name="Leong J.S."/>
            <person name="Messmer A.M."/>
            <person name="Jantzen J.R."/>
            <person name="von Schalburg K.R."/>
            <person name="Lemon C."/>
            <person name="Bird N.H."/>
            <person name="Koop B.F."/>
        </authorList>
    </citation>
    <scope>NUCLEOTIDE SEQUENCE</scope>
</reference>
<dbReference type="PROSITE" id="PS50082">
    <property type="entry name" value="WD_REPEATS_2"/>
    <property type="match status" value="3"/>
</dbReference>
<organism evidence="7 8">
    <name type="scientific">Esox lucius</name>
    <name type="common">Northern pike</name>
    <dbReference type="NCBI Taxonomy" id="8010"/>
    <lineage>
        <taxon>Eukaryota</taxon>
        <taxon>Metazoa</taxon>
        <taxon>Chordata</taxon>
        <taxon>Craniata</taxon>
        <taxon>Vertebrata</taxon>
        <taxon>Euteleostomi</taxon>
        <taxon>Actinopterygii</taxon>
        <taxon>Neopterygii</taxon>
        <taxon>Teleostei</taxon>
        <taxon>Protacanthopterygii</taxon>
        <taxon>Esociformes</taxon>
        <taxon>Esocidae</taxon>
        <taxon>Esox</taxon>
    </lineage>
</organism>
<dbReference type="SMART" id="SM00454">
    <property type="entry name" value="SAM"/>
    <property type="match status" value="1"/>
</dbReference>
<dbReference type="Pfam" id="PF04564">
    <property type="entry name" value="U-box"/>
    <property type="match status" value="1"/>
</dbReference>
<keyword evidence="2 4" id="KW-0853">WD repeat</keyword>
<dbReference type="SMART" id="SM00504">
    <property type="entry name" value="Ubox"/>
    <property type="match status" value="1"/>
</dbReference>
<feature type="repeat" description="WD" evidence="4">
    <location>
        <begin position="100"/>
        <end position="134"/>
    </location>
</feature>
<dbReference type="Ensembl" id="ENSELUT00000030792.3">
    <property type="protein sequence ID" value="ENSELUP00000039455.3"/>
    <property type="gene ID" value="ENSELUG00000019642.3"/>
</dbReference>
<name>A0A3P9AFJ0_ESOLU</name>
<evidence type="ECO:0000313" key="8">
    <source>
        <dbReference type="Proteomes" id="UP000265140"/>
    </source>
</evidence>
<evidence type="ECO:0000256" key="3">
    <source>
        <dbReference type="ARBA" id="ARBA00022737"/>
    </source>
</evidence>
<dbReference type="CDD" id="cd00200">
    <property type="entry name" value="WD40"/>
    <property type="match status" value="1"/>
</dbReference>
<dbReference type="Gene3D" id="1.10.150.50">
    <property type="entry name" value="Transcription Factor, Ets-1"/>
    <property type="match status" value="1"/>
</dbReference>
<dbReference type="Gene3D" id="2.130.10.10">
    <property type="entry name" value="YVTN repeat-like/Quinoprotein amine dehydrogenase"/>
    <property type="match status" value="3"/>
</dbReference>
<gene>
    <name evidence="7" type="primary">WDSUB1</name>
</gene>
<dbReference type="InterPro" id="IPR036322">
    <property type="entry name" value="WD40_repeat_dom_sf"/>
</dbReference>
<dbReference type="PROSITE" id="PS51698">
    <property type="entry name" value="U_BOX"/>
    <property type="match status" value="1"/>
</dbReference>
<feature type="domain" description="SAM" evidence="5">
    <location>
        <begin position="384"/>
        <end position="448"/>
    </location>
</feature>
<dbReference type="SUPFAM" id="SSF57850">
    <property type="entry name" value="RING/U-box"/>
    <property type="match status" value="1"/>
</dbReference>
<protein>
    <recommendedName>
        <fullName evidence="1">WD repeat, SAM and U-box domain-containing protein 1</fullName>
    </recommendedName>
</protein>
<dbReference type="SUPFAM" id="SSF47769">
    <property type="entry name" value="SAM/Pointed domain"/>
    <property type="match status" value="1"/>
</dbReference>
<dbReference type="InterPro" id="IPR013083">
    <property type="entry name" value="Znf_RING/FYVE/PHD"/>
</dbReference>
<evidence type="ECO:0000259" key="6">
    <source>
        <dbReference type="PROSITE" id="PS51698"/>
    </source>
</evidence>
<evidence type="ECO:0000256" key="2">
    <source>
        <dbReference type="ARBA" id="ARBA00022574"/>
    </source>
</evidence>
<feature type="repeat" description="WD" evidence="4">
    <location>
        <begin position="50"/>
        <end position="91"/>
    </location>
</feature>
<feature type="repeat" description="WD" evidence="4">
    <location>
        <begin position="314"/>
        <end position="348"/>
    </location>
</feature>
<dbReference type="Pfam" id="PF07647">
    <property type="entry name" value="SAM_2"/>
    <property type="match status" value="1"/>
</dbReference>
<reference evidence="7" key="4">
    <citation type="submission" date="2025-09" db="UniProtKB">
        <authorList>
            <consortium name="Ensembl"/>
        </authorList>
    </citation>
    <scope>IDENTIFICATION</scope>
</reference>
<dbReference type="AlphaFoldDB" id="A0A3P9AFJ0"/>
<dbReference type="GeneTree" id="ENSGT00940000157230"/>
<dbReference type="InterPro" id="IPR052085">
    <property type="entry name" value="WD-SAM-U-box"/>
</dbReference>
<dbReference type="PANTHER" id="PTHR46573:SF1">
    <property type="entry name" value="WD REPEAT, SAM AND U-BOX DOMAIN-CONTAINING PROTEIN 1"/>
    <property type="match status" value="1"/>
</dbReference>
<proteinExistence type="predicted"/>
<dbReference type="PRINTS" id="PR00320">
    <property type="entry name" value="GPROTEINBRPT"/>
</dbReference>
<accession>A0A3P9AFJ0</accession>
<dbReference type="InterPro" id="IPR013761">
    <property type="entry name" value="SAM/pointed_sf"/>
</dbReference>
<evidence type="ECO:0000256" key="1">
    <source>
        <dbReference type="ARBA" id="ARBA00020894"/>
    </source>
</evidence>
<dbReference type="FunCoup" id="A0A3P9AFJ0">
    <property type="interactions" value="509"/>
</dbReference>
<evidence type="ECO:0000313" key="7">
    <source>
        <dbReference type="Ensembl" id="ENSELUP00000039455.3"/>
    </source>
</evidence>
<dbReference type="Proteomes" id="UP000265140">
    <property type="component" value="Chromosome 22"/>
</dbReference>
<reference evidence="7" key="3">
    <citation type="submission" date="2025-08" db="UniProtKB">
        <authorList>
            <consortium name="Ensembl"/>
        </authorList>
    </citation>
    <scope>IDENTIFICATION</scope>
</reference>
<dbReference type="GO" id="GO:0016567">
    <property type="term" value="P:protein ubiquitination"/>
    <property type="evidence" value="ECO:0007669"/>
    <property type="project" value="InterPro"/>
</dbReference>
<dbReference type="InterPro" id="IPR020472">
    <property type="entry name" value="WD40_PAC1"/>
</dbReference>
<dbReference type="OrthoDB" id="10064100at2759"/>
<dbReference type="InterPro" id="IPR001680">
    <property type="entry name" value="WD40_rpt"/>
</dbReference>
<dbReference type="CDD" id="cd16655">
    <property type="entry name" value="RING-Ubox_WDSUB1-like"/>
    <property type="match status" value="1"/>
</dbReference>
<dbReference type="PROSITE" id="PS50105">
    <property type="entry name" value="SAM_DOMAIN"/>
    <property type="match status" value="1"/>
</dbReference>
<dbReference type="GeneID" id="105022097"/>
<dbReference type="Gene3D" id="3.30.40.10">
    <property type="entry name" value="Zinc/RING finger domain, C3HC4 (zinc finger)"/>
    <property type="match status" value="1"/>
</dbReference>
<evidence type="ECO:0000256" key="4">
    <source>
        <dbReference type="PROSITE-ProRule" id="PRU00221"/>
    </source>
</evidence>
<dbReference type="PROSITE" id="PS50294">
    <property type="entry name" value="WD_REPEATS_REGION"/>
    <property type="match status" value="2"/>
</dbReference>
<dbReference type="OMA" id="YSEKAHD"/>
<sequence>MVSLICTLQDHRDDVNWCAFSATLLATCSADKTLRIYHTRDFSEVSYSPLSGHGYGVHCCCFSACGQYLASCSTDGSTVVWSTVTGEIEAVLEHPGRSPVRVCAFSPDSSHLVSGASDGTLALWDFTTKTLDRIKPVDDVTMVACSFTPCGQMFMTGSTYGDLRLWDLSMNQLHAEKDTHDMGVSCCCFGPKILSGGGAVEFRLASCGQDSTLKIWIVSRSSTGGCKMQQIHSLTGQSAPVLSCSFSADGQLLVSGLWKAPSVFRQMVRDNGGPSEQVGGDEGLVCRSQLNVKISVDKTVTVYDASRGALLYTLNQHKRYVTACAFSPTAPLFATGSMDKTVNIWRVEERPGGHDGKHFHVEPATSSHEGGKLPGHSRLLVSDWSEEDVGAWLREEGLEALVETFKANNIDGVELIGLTKESLCSELNIESVGLRSKVLRKVEELKAGCVCTGVPDEFLCPITRELMMDPVIAADGYSYERAAIESWIATKNRSSPMTNLPLQTTLLTPNRTLKMAIGRWRTSQ</sequence>
<dbReference type="SUPFAM" id="SSF50978">
    <property type="entry name" value="WD40 repeat-like"/>
    <property type="match status" value="1"/>
</dbReference>